<dbReference type="Pfam" id="PF00528">
    <property type="entry name" value="BPD_transp_1"/>
    <property type="match status" value="1"/>
</dbReference>
<evidence type="ECO:0000256" key="5">
    <source>
        <dbReference type="ARBA" id="ARBA00022989"/>
    </source>
</evidence>
<dbReference type="PANTHER" id="PTHR43744">
    <property type="entry name" value="ABC TRANSPORTER PERMEASE PROTEIN MG189-RELATED-RELATED"/>
    <property type="match status" value="1"/>
</dbReference>
<sequence>MTQVSEPRTVETVEDDATPPTPRVGLRRRVLSIAALLLGALVFLFPFYYMVVGSLQRSPDTSLAGAFPLGGWTLDNFSDINSRVNLAQSLLNSAIFTGAVLLGTVVFGVLAGYALARLRFRGRGTLFAVMLLVQIVPFQLLIIPIYVMIVRYYDLADSYAGMIAPFLINSTAVFVFRQFFLSLPEELFSAAAIDGASELRILWSIALPLVRPALLTAMLLTFIGPWNEFLWPFLVTKDPDLQPLAVTLANYMSNIAGRAGNPFGAILAGAVVLATPAVALFVAFQRRFTDLEIGSGVKG</sequence>
<keyword evidence="2 7" id="KW-0813">Transport</keyword>
<dbReference type="RefSeq" id="WP_345462827.1">
    <property type="nucleotide sequence ID" value="NZ_BAABKG010000005.1"/>
</dbReference>
<keyword evidence="11" id="KW-1185">Reference proteome</keyword>
<name>A0ABP9PZS8_9ACTN</name>
<dbReference type="CDD" id="cd06261">
    <property type="entry name" value="TM_PBP2"/>
    <property type="match status" value="1"/>
</dbReference>
<evidence type="ECO:0000256" key="8">
    <source>
        <dbReference type="SAM" id="MobiDB-lite"/>
    </source>
</evidence>
<accession>A0ABP9PZS8</accession>
<evidence type="ECO:0000256" key="4">
    <source>
        <dbReference type="ARBA" id="ARBA00022692"/>
    </source>
</evidence>
<keyword evidence="4 7" id="KW-0812">Transmembrane</keyword>
<comment type="subcellular location">
    <subcellularLocation>
        <location evidence="1 7">Cell membrane</location>
        <topology evidence="1 7">Multi-pass membrane protein</topology>
    </subcellularLocation>
</comment>
<feature type="transmembrane region" description="Helical" evidence="7">
    <location>
        <begin position="201"/>
        <end position="223"/>
    </location>
</feature>
<keyword evidence="6 7" id="KW-0472">Membrane</keyword>
<evidence type="ECO:0000313" key="11">
    <source>
        <dbReference type="Proteomes" id="UP001500221"/>
    </source>
</evidence>
<evidence type="ECO:0000256" key="2">
    <source>
        <dbReference type="ARBA" id="ARBA00022448"/>
    </source>
</evidence>
<comment type="similarity">
    <text evidence="7">Belongs to the binding-protein-dependent transport system permease family.</text>
</comment>
<dbReference type="SUPFAM" id="SSF161098">
    <property type="entry name" value="MetI-like"/>
    <property type="match status" value="1"/>
</dbReference>
<keyword evidence="5 7" id="KW-1133">Transmembrane helix</keyword>
<dbReference type="InterPro" id="IPR035906">
    <property type="entry name" value="MetI-like_sf"/>
</dbReference>
<dbReference type="Proteomes" id="UP001500221">
    <property type="component" value="Unassembled WGS sequence"/>
</dbReference>
<dbReference type="PROSITE" id="PS50928">
    <property type="entry name" value="ABC_TM1"/>
    <property type="match status" value="1"/>
</dbReference>
<comment type="caution">
    <text evidence="10">The sequence shown here is derived from an EMBL/GenBank/DDBJ whole genome shotgun (WGS) entry which is preliminary data.</text>
</comment>
<evidence type="ECO:0000256" key="3">
    <source>
        <dbReference type="ARBA" id="ARBA00022475"/>
    </source>
</evidence>
<feature type="domain" description="ABC transmembrane type-1" evidence="9">
    <location>
        <begin position="90"/>
        <end position="284"/>
    </location>
</feature>
<evidence type="ECO:0000259" key="9">
    <source>
        <dbReference type="PROSITE" id="PS50928"/>
    </source>
</evidence>
<feature type="transmembrane region" description="Helical" evidence="7">
    <location>
        <begin position="263"/>
        <end position="284"/>
    </location>
</feature>
<dbReference type="PANTHER" id="PTHR43744:SF12">
    <property type="entry name" value="ABC TRANSPORTER PERMEASE PROTEIN MG189-RELATED"/>
    <property type="match status" value="1"/>
</dbReference>
<dbReference type="InterPro" id="IPR000515">
    <property type="entry name" value="MetI-like"/>
</dbReference>
<proteinExistence type="inferred from homology"/>
<keyword evidence="3" id="KW-1003">Cell membrane</keyword>
<feature type="transmembrane region" description="Helical" evidence="7">
    <location>
        <begin position="127"/>
        <end position="153"/>
    </location>
</feature>
<feature type="transmembrane region" description="Helical" evidence="7">
    <location>
        <begin position="30"/>
        <end position="51"/>
    </location>
</feature>
<reference evidence="11" key="1">
    <citation type="journal article" date="2019" name="Int. J. Syst. Evol. Microbiol.">
        <title>The Global Catalogue of Microorganisms (GCM) 10K type strain sequencing project: providing services to taxonomists for standard genome sequencing and annotation.</title>
        <authorList>
            <consortium name="The Broad Institute Genomics Platform"/>
            <consortium name="The Broad Institute Genome Sequencing Center for Infectious Disease"/>
            <person name="Wu L."/>
            <person name="Ma J."/>
        </authorList>
    </citation>
    <scope>NUCLEOTIDE SEQUENCE [LARGE SCALE GENOMIC DNA]</scope>
    <source>
        <strain evidence="11">JCM 18459</strain>
    </source>
</reference>
<evidence type="ECO:0000256" key="1">
    <source>
        <dbReference type="ARBA" id="ARBA00004651"/>
    </source>
</evidence>
<feature type="region of interest" description="Disordered" evidence="8">
    <location>
        <begin position="1"/>
        <end position="20"/>
    </location>
</feature>
<protein>
    <submittedName>
        <fullName evidence="10">Carbohydrate ABC transporter permease</fullName>
    </submittedName>
</protein>
<evidence type="ECO:0000256" key="7">
    <source>
        <dbReference type="RuleBase" id="RU363032"/>
    </source>
</evidence>
<feature type="transmembrane region" description="Helical" evidence="7">
    <location>
        <begin position="159"/>
        <end position="180"/>
    </location>
</feature>
<dbReference type="Gene3D" id="1.10.3720.10">
    <property type="entry name" value="MetI-like"/>
    <property type="match status" value="1"/>
</dbReference>
<evidence type="ECO:0000256" key="6">
    <source>
        <dbReference type="ARBA" id="ARBA00023136"/>
    </source>
</evidence>
<gene>
    <name evidence="10" type="ORF">GCM10023340_39500</name>
</gene>
<dbReference type="EMBL" id="BAABKG010000005">
    <property type="protein sequence ID" value="GAA5155002.1"/>
    <property type="molecule type" value="Genomic_DNA"/>
</dbReference>
<organism evidence="10 11">
    <name type="scientific">Nocardioides marinquilinus</name>
    <dbReference type="NCBI Taxonomy" id="1210400"/>
    <lineage>
        <taxon>Bacteria</taxon>
        <taxon>Bacillati</taxon>
        <taxon>Actinomycetota</taxon>
        <taxon>Actinomycetes</taxon>
        <taxon>Propionibacteriales</taxon>
        <taxon>Nocardioidaceae</taxon>
        <taxon>Nocardioides</taxon>
    </lineage>
</organism>
<evidence type="ECO:0000313" key="10">
    <source>
        <dbReference type="EMBL" id="GAA5155002.1"/>
    </source>
</evidence>
<feature type="transmembrane region" description="Helical" evidence="7">
    <location>
        <begin position="94"/>
        <end position="115"/>
    </location>
</feature>